<protein>
    <submittedName>
        <fullName evidence="1">Uncharacterized protein</fullName>
    </submittedName>
</protein>
<dbReference type="SUPFAM" id="SSF51445">
    <property type="entry name" value="(Trans)glycosidases"/>
    <property type="match status" value="1"/>
</dbReference>
<organism evidence="1 2">
    <name type="scientific">Eisenbergiella massiliensis</name>
    <dbReference type="NCBI Taxonomy" id="1720294"/>
    <lineage>
        <taxon>Bacteria</taxon>
        <taxon>Bacillati</taxon>
        <taxon>Bacillota</taxon>
        <taxon>Clostridia</taxon>
        <taxon>Lachnospirales</taxon>
        <taxon>Lachnospiraceae</taxon>
        <taxon>Eisenbergiella</taxon>
    </lineage>
</organism>
<dbReference type="RefSeq" id="WP_025488607.1">
    <property type="nucleotide sequence ID" value="NZ_CALBAU010000228.1"/>
</dbReference>
<dbReference type="OrthoDB" id="2055561at2"/>
<dbReference type="AlphaFoldDB" id="A0A3E3I9N5"/>
<dbReference type="Proteomes" id="UP000261166">
    <property type="component" value="Unassembled WGS sequence"/>
</dbReference>
<name>A0A3E3I9N5_9FIRM</name>
<evidence type="ECO:0000313" key="2">
    <source>
        <dbReference type="Proteomes" id="UP000261166"/>
    </source>
</evidence>
<dbReference type="Gene3D" id="3.20.20.80">
    <property type="entry name" value="Glycosidases"/>
    <property type="match status" value="1"/>
</dbReference>
<evidence type="ECO:0000313" key="1">
    <source>
        <dbReference type="EMBL" id="RGE63741.1"/>
    </source>
</evidence>
<comment type="caution">
    <text evidence="1">The sequence shown here is derived from an EMBL/GenBank/DDBJ whole genome shotgun (WGS) entry which is preliminary data.</text>
</comment>
<reference evidence="1 2" key="1">
    <citation type="submission" date="2018-08" db="EMBL/GenBank/DDBJ databases">
        <title>A genome reference for cultivated species of the human gut microbiota.</title>
        <authorList>
            <person name="Zou Y."/>
            <person name="Xue W."/>
            <person name="Luo G."/>
        </authorList>
    </citation>
    <scope>NUCLEOTIDE SEQUENCE [LARGE SCALE GENOMIC DNA]</scope>
    <source>
        <strain evidence="1 2">AF26-4BH</strain>
    </source>
</reference>
<proteinExistence type="predicted"/>
<accession>A0A3E3I9N5</accession>
<dbReference type="InterPro" id="IPR017853">
    <property type="entry name" value="GH"/>
</dbReference>
<dbReference type="EMBL" id="QVLU01000045">
    <property type="protein sequence ID" value="RGE63741.1"/>
    <property type="molecule type" value="Genomic_DNA"/>
</dbReference>
<gene>
    <name evidence="1" type="ORF">DWY69_28330</name>
</gene>
<sequence length="343" mass="38916">MEKILGIVYAYDVKDGYQEILDLGFSWVRMEICFPWEDKMFGTLSPKYLKCKEEIRRAHEAGMQIMPSTPGMGGYYYDEVKKETYYQDAWPAFAGEKGSDIYYKNVAAACEFICSDLGELAGNLWQCMNEIDIPTFSGSYPPEVTTGTARASAEGIVRANPEAKCGINLSRYHEDGLKIADMVYAPGHKFGYIGDDQYFGSWQGKTVESWNDVIEALYERYQLPVVANEWGYSSGGRVMEERPDLSVLPEGIPDVCYEKSWFHQVEGGHTQEVQAEYLRRGLQIFAENPHVLGSFLFCFKDAAHCYHCGASDCPSECYWGITDVEGKPKKAYEVVRKAIKDYY</sequence>